<dbReference type="AlphaFoldDB" id="A0A1V9FRP5"/>
<organism evidence="4 5">
    <name type="scientific">Niastella vici</name>
    <dbReference type="NCBI Taxonomy" id="1703345"/>
    <lineage>
        <taxon>Bacteria</taxon>
        <taxon>Pseudomonadati</taxon>
        <taxon>Bacteroidota</taxon>
        <taxon>Chitinophagia</taxon>
        <taxon>Chitinophagales</taxon>
        <taxon>Chitinophagaceae</taxon>
        <taxon>Niastella</taxon>
    </lineage>
</organism>
<dbReference type="Pfam" id="PF22570">
    <property type="entry name" value="LiaF-TM"/>
    <property type="match status" value="1"/>
</dbReference>
<dbReference type="STRING" id="1703345.A3860_04545"/>
<keyword evidence="2" id="KW-0812">Transmembrane</keyword>
<sequence>MRDKSLKEQRRKAFIKAQSKEFMKRRRKSGSVLAGLLLLCIGGILLLKEFGFPFPDWLFTWPMILVAFGLLAGAGNAFRDPGWIIITGVGAVFLLDKIWPAIPIHHFIWPVVIIALGLIIMLAPRRHRKWHEKWDRFRERYDNQDWEKWPHTVQTSTGENLTEPQPTVIPPQREDDRRNSDNWLETVTIFGNVKKLVYSKNFKGGDIVTIFGGAEINLTQADFKGNIVIELVQIFGGAKLIIPPHWQIRSEMVAVFGGIEDKRAPQNSYDEDKVVILNGTTFFGGIEIKSF</sequence>
<dbReference type="EMBL" id="LVYD01000058">
    <property type="protein sequence ID" value="OQP60998.1"/>
    <property type="molecule type" value="Genomic_DNA"/>
</dbReference>
<dbReference type="PANTHER" id="PTHR40763">
    <property type="entry name" value="MEMBRANE PROTEIN-RELATED"/>
    <property type="match status" value="1"/>
</dbReference>
<feature type="domain" description="LiaF transmembrane" evidence="3">
    <location>
        <begin position="34"/>
        <end position="127"/>
    </location>
</feature>
<dbReference type="InterPro" id="IPR054331">
    <property type="entry name" value="LiaF_TM"/>
</dbReference>
<feature type="region of interest" description="Disordered" evidence="1">
    <location>
        <begin position="153"/>
        <end position="178"/>
    </location>
</feature>
<dbReference type="RefSeq" id="WP_081151114.1">
    <property type="nucleotide sequence ID" value="NZ_LVYD01000058.1"/>
</dbReference>
<dbReference type="OrthoDB" id="129627at2"/>
<accession>A0A1V9FRP5</accession>
<evidence type="ECO:0000256" key="1">
    <source>
        <dbReference type="SAM" id="MobiDB-lite"/>
    </source>
</evidence>
<feature type="transmembrane region" description="Helical" evidence="2">
    <location>
        <begin position="57"/>
        <end position="75"/>
    </location>
</feature>
<comment type="caution">
    <text evidence="4">The sequence shown here is derived from an EMBL/GenBank/DDBJ whole genome shotgun (WGS) entry which is preliminary data.</text>
</comment>
<gene>
    <name evidence="4" type="ORF">A3860_04545</name>
</gene>
<evidence type="ECO:0000313" key="4">
    <source>
        <dbReference type="EMBL" id="OQP60998.1"/>
    </source>
</evidence>
<keyword evidence="2" id="KW-0472">Membrane</keyword>
<evidence type="ECO:0000313" key="5">
    <source>
        <dbReference type="Proteomes" id="UP000192796"/>
    </source>
</evidence>
<name>A0A1V9FRP5_9BACT</name>
<reference evidence="4 5" key="1">
    <citation type="submission" date="2016-03" db="EMBL/GenBank/DDBJ databases">
        <title>Niastella vici sp. nov., isolated from farmland soil.</title>
        <authorList>
            <person name="Chen L."/>
            <person name="Wang D."/>
            <person name="Yang S."/>
            <person name="Wang G."/>
        </authorList>
    </citation>
    <scope>NUCLEOTIDE SEQUENCE [LARGE SCALE GENOMIC DNA]</scope>
    <source>
        <strain evidence="4 5">DJ57</strain>
    </source>
</reference>
<feature type="compositionally biased region" description="Polar residues" evidence="1">
    <location>
        <begin position="153"/>
        <end position="165"/>
    </location>
</feature>
<dbReference type="Proteomes" id="UP000192796">
    <property type="component" value="Unassembled WGS sequence"/>
</dbReference>
<dbReference type="PANTHER" id="PTHR40763:SF5">
    <property type="entry name" value="MEMBRANE PROTEIN"/>
    <property type="match status" value="1"/>
</dbReference>
<feature type="transmembrane region" description="Helical" evidence="2">
    <location>
        <begin position="107"/>
        <end position="124"/>
    </location>
</feature>
<feature type="transmembrane region" description="Helical" evidence="2">
    <location>
        <begin position="82"/>
        <end position="101"/>
    </location>
</feature>
<proteinExistence type="predicted"/>
<evidence type="ECO:0000256" key="2">
    <source>
        <dbReference type="SAM" id="Phobius"/>
    </source>
</evidence>
<keyword evidence="2" id="KW-1133">Transmembrane helix</keyword>
<evidence type="ECO:0000259" key="3">
    <source>
        <dbReference type="Pfam" id="PF22570"/>
    </source>
</evidence>
<protein>
    <recommendedName>
        <fullName evidence="3">LiaF transmembrane domain-containing protein</fullName>
    </recommendedName>
</protein>
<keyword evidence="5" id="KW-1185">Reference proteome</keyword>